<name>A0A934TXY5_9BURK</name>
<accession>A0A934TXY5</accession>
<evidence type="ECO:0000313" key="9">
    <source>
        <dbReference type="EMBL" id="MBK6009010.1"/>
    </source>
</evidence>
<dbReference type="EMBL" id="JAEPWM010000013">
    <property type="protein sequence ID" value="MBK6009010.1"/>
    <property type="molecule type" value="Genomic_DNA"/>
</dbReference>
<organism evidence="9 10">
    <name type="scientific">Ramlibacter ginsenosidimutans</name>
    <dbReference type="NCBI Taxonomy" id="502333"/>
    <lineage>
        <taxon>Bacteria</taxon>
        <taxon>Pseudomonadati</taxon>
        <taxon>Pseudomonadota</taxon>
        <taxon>Betaproteobacteria</taxon>
        <taxon>Burkholderiales</taxon>
        <taxon>Comamonadaceae</taxon>
        <taxon>Ramlibacter</taxon>
    </lineage>
</organism>
<dbReference type="PANTHER" id="PTHR34582:SF6">
    <property type="entry name" value="UPF0702 TRANSMEMBRANE PROTEIN YCAP"/>
    <property type="match status" value="1"/>
</dbReference>
<dbReference type="PANTHER" id="PTHR34582">
    <property type="entry name" value="UPF0702 TRANSMEMBRANE PROTEIN YCAP"/>
    <property type="match status" value="1"/>
</dbReference>
<evidence type="ECO:0000256" key="3">
    <source>
        <dbReference type="ARBA" id="ARBA00022475"/>
    </source>
</evidence>
<proteinExistence type="inferred from homology"/>
<protein>
    <submittedName>
        <fullName evidence="9">DUF421 domain-containing protein</fullName>
    </submittedName>
</protein>
<keyword evidence="5 7" id="KW-1133">Transmembrane helix</keyword>
<sequence>MDAMLWLFGEGRELSSWQMAARGVAMFFVLLVLIRVSGRRSFGQGNAFDAALTVMLGAILSRSVVGVSPFWPTVCAGTAVAVLHRLVGLASVLWPAFDRLVSGRNRELLRDGRPDRSALRKGLITDCDLTDAVRQKTGREDWAGVHRAVLERDGSITVVPKEERK</sequence>
<keyword evidence="10" id="KW-1185">Reference proteome</keyword>
<evidence type="ECO:0000256" key="7">
    <source>
        <dbReference type="SAM" id="Phobius"/>
    </source>
</evidence>
<dbReference type="InterPro" id="IPR023090">
    <property type="entry name" value="UPF0702_alpha/beta_dom_sf"/>
</dbReference>
<comment type="subcellular location">
    <subcellularLocation>
        <location evidence="1">Cell membrane</location>
        <topology evidence="1">Multi-pass membrane protein</topology>
    </subcellularLocation>
</comment>
<dbReference type="Pfam" id="PF04239">
    <property type="entry name" value="DUF421"/>
    <property type="match status" value="1"/>
</dbReference>
<comment type="similarity">
    <text evidence="2">Belongs to the UPF0702 family.</text>
</comment>
<evidence type="ECO:0000256" key="2">
    <source>
        <dbReference type="ARBA" id="ARBA00006448"/>
    </source>
</evidence>
<reference evidence="9" key="1">
    <citation type="journal article" date="2012" name="J. Microbiol. Biotechnol.">
        <title>Ramlibacter ginsenosidimutans sp. nov., with ginsenoside-converting activity.</title>
        <authorList>
            <person name="Wang L."/>
            <person name="An D.S."/>
            <person name="Kim S.G."/>
            <person name="Jin F.X."/>
            <person name="Kim S.C."/>
            <person name="Lee S.T."/>
            <person name="Im W.T."/>
        </authorList>
    </citation>
    <scope>NUCLEOTIDE SEQUENCE</scope>
    <source>
        <strain evidence="9">KACC 17527</strain>
    </source>
</reference>
<keyword evidence="6 7" id="KW-0472">Membrane</keyword>
<dbReference type="InterPro" id="IPR007353">
    <property type="entry name" value="DUF421"/>
</dbReference>
<reference evidence="9" key="2">
    <citation type="submission" date="2021-01" db="EMBL/GenBank/DDBJ databases">
        <authorList>
            <person name="Kang M."/>
        </authorList>
    </citation>
    <scope>NUCLEOTIDE SEQUENCE</scope>
    <source>
        <strain evidence="9">KACC 17527</strain>
    </source>
</reference>
<evidence type="ECO:0000313" key="10">
    <source>
        <dbReference type="Proteomes" id="UP000630528"/>
    </source>
</evidence>
<evidence type="ECO:0000256" key="6">
    <source>
        <dbReference type="ARBA" id="ARBA00023136"/>
    </source>
</evidence>
<evidence type="ECO:0000256" key="5">
    <source>
        <dbReference type="ARBA" id="ARBA00022989"/>
    </source>
</evidence>
<dbReference type="Gene3D" id="3.30.240.20">
    <property type="entry name" value="bsu07140 like domains"/>
    <property type="match status" value="1"/>
</dbReference>
<feature type="transmembrane region" description="Helical" evidence="7">
    <location>
        <begin position="20"/>
        <end position="38"/>
    </location>
</feature>
<feature type="domain" description="YetF C-terminal" evidence="8">
    <location>
        <begin position="96"/>
        <end position="163"/>
    </location>
</feature>
<keyword evidence="4 7" id="KW-0812">Transmembrane</keyword>
<gene>
    <name evidence="9" type="ORF">JJB11_23170</name>
</gene>
<dbReference type="Proteomes" id="UP000630528">
    <property type="component" value="Unassembled WGS sequence"/>
</dbReference>
<comment type="caution">
    <text evidence="9">The sequence shown here is derived from an EMBL/GenBank/DDBJ whole genome shotgun (WGS) entry which is preliminary data.</text>
</comment>
<dbReference type="AlphaFoldDB" id="A0A934TXY5"/>
<evidence type="ECO:0000256" key="1">
    <source>
        <dbReference type="ARBA" id="ARBA00004651"/>
    </source>
</evidence>
<keyword evidence="3" id="KW-1003">Cell membrane</keyword>
<evidence type="ECO:0000256" key="4">
    <source>
        <dbReference type="ARBA" id="ARBA00022692"/>
    </source>
</evidence>
<evidence type="ECO:0000259" key="8">
    <source>
        <dbReference type="Pfam" id="PF04239"/>
    </source>
</evidence>
<dbReference type="RefSeq" id="WP_201177187.1">
    <property type="nucleotide sequence ID" value="NZ_JAEPWM010000013.1"/>
</dbReference>
<dbReference type="GO" id="GO:0005886">
    <property type="term" value="C:plasma membrane"/>
    <property type="evidence" value="ECO:0007669"/>
    <property type="project" value="UniProtKB-SubCell"/>
</dbReference>